<dbReference type="GO" id="GO:0006406">
    <property type="term" value="P:mRNA export from nucleus"/>
    <property type="evidence" value="ECO:0007669"/>
    <property type="project" value="TreeGrafter"/>
</dbReference>
<dbReference type="GeneID" id="105340178"/>
<feature type="compositionally biased region" description="Basic and acidic residues" evidence="26">
    <location>
        <begin position="1149"/>
        <end position="1161"/>
    </location>
</feature>
<evidence type="ECO:0000256" key="4">
    <source>
        <dbReference type="ARBA" id="ARBA00004642"/>
    </source>
</evidence>
<dbReference type="GO" id="GO:0015031">
    <property type="term" value="P:protein transport"/>
    <property type="evidence" value="ECO:0007669"/>
    <property type="project" value="UniProtKB-KW"/>
</dbReference>
<evidence type="ECO:0000256" key="23">
    <source>
        <dbReference type="ARBA" id="ARBA00069544"/>
    </source>
</evidence>
<evidence type="ECO:0000256" key="20">
    <source>
        <dbReference type="ARBA" id="ARBA00023315"/>
    </source>
</evidence>
<feature type="compositionally biased region" description="Low complexity" evidence="26">
    <location>
        <begin position="47"/>
        <end position="58"/>
    </location>
</feature>
<evidence type="ECO:0000313" key="28">
    <source>
        <dbReference type="EnsemblMetazoa" id="G30291.2:cds"/>
    </source>
</evidence>
<evidence type="ECO:0000256" key="15">
    <source>
        <dbReference type="ARBA" id="ARBA00022990"/>
    </source>
</evidence>
<reference evidence="28" key="1">
    <citation type="submission" date="2022-08" db="UniProtKB">
        <authorList>
            <consortium name="EnsemblMetazoa"/>
        </authorList>
    </citation>
    <scope>IDENTIFICATION</scope>
    <source>
        <strain evidence="28">05x7-T-G4-1.051#20</strain>
    </source>
</reference>
<dbReference type="PANTHER" id="PTHR12436:SF3">
    <property type="entry name" value="GERMINAL-CENTER ASSOCIATED NUCLEAR PROTEIN"/>
    <property type="match status" value="1"/>
</dbReference>
<feature type="region of interest" description="Disordered" evidence="26">
    <location>
        <begin position="519"/>
        <end position="549"/>
    </location>
</feature>
<dbReference type="Gene3D" id="1.25.40.990">
    <property type="match status" value="1"/>
</dbReference>
<dbReference type="EC" id="2.3.1.48" evidence="5"/>
<evidence type="ECO:0000256" key="9">
    <source>
        <dbReference type="ARBA" id="ARBA00022490"/>
    </source>
</evidence>
<comment type="similarity">
    <text evidence="21">Belongs to the SAC3 family.</text>
</comment>
<keyword evidence="13" id="KW-0391">Immunity</keyword>
<dbReference type="GO" id="GO:0005654">
    <property type="term" value="C:nucleoplasm"/>
    <property type="evidence" value="ECO:0007669"/>
    <property type="project" value="UniProtKB-SubCell"/>
</dbReference>
<dbReference type="Gene3D" id="3.30.70.330">
    <property type="match status" value="1"/>
</dbReference>
<protein>
    <recommendedName>
        <fullName evidence="23">Germinal-center associated nuclear protein</fullName>
        <ecNumber evidence="5">2.3.1.48</ecNumber>
    </recommendedName>
</protein>
<evidence type="ECO:0000256" key="21">
    <source>
        <dbReference type="ARBA" id="ARBA00038443"/>
    </source>
</evidence>
<evidence type="ECO:0000256" key="3">
    <source>
        <dbReference type="ARBA" id="ARBA00004567"/>
    </source>
</evidence>
<dbReference type="InterPro" id="IPR035979">
    <property type="entry name" value="RBD_domain_sf"/>
</dbReference>
<keyword evidence="14" id="KW-0653">Protein transport</keyword>
<evidence type="ECO:0000256" key="25">
    <source>
        <dbReference type="SAM" id="Coils"/>
    </source>
</evidence>
<feature type="compositionally biased region" description="Polar residues" evidence="26">
    <location>
        <begin position="684"/>
        <end position="706"/>
    </location>
</feature>
<dbReference type="Pfam" id="PF03399">
    <property type="entry name" value="SAC3_GANP"/>
    <property type="match status" value="1"/>
</dbReference>
<dbReference type="Pfam" id="PF00076">
    <property type="entry name" value="RRM_1"/>
    <property type="match status" value="1"/>
</dbReference>
<dbReference type="CDD" id="cd12443">
    <property type="entry name" value="RRM_MCM3A_like"/>
    <property type="match status" value="1"/>
</dbReference>
<evidence type="ECO:0000259" key="27">
    <source>
        <dbReference type="PROSITE" id="PS50102"/>
    </source>
</evidence>
<feature type="compositionally biased region" description="Low complexity" evidence="26">
    <location>
        <begin position="412"/>
        <end position="422"/>
    </location>
</feature>
<evidence type="ECO:0000256" key="1">
    <source>
        <dbReference type="ARBA" id="ARBA00004286"/>
    </source>
</evidence>
<keyword evidence="10" id="KW-0597">Phosphoprotein</keyword>
<feature type="compositionally biased region" description="Basic and acidic residues" evidence="26">
    <location>
        <begin position="520"/>
        <end position="536"/>
    </location>
</feature>
<keyword evidence="11" id="KW-0808">Transferase</keyword>
<keyword evidence="15" id="KW-0007">Acetylation</keyword>
<keyword evidence="17 25" id="KW-0175">Coiled coil</keyword>
<keyword evidence="16" id="KW-0811">Translocation</keyword>
<dbReference type="EnsemblMetazoa" id="G30291.2">
    <property type="protein sequence ID" value="G30291.2:cds"/>
    <property type="gene ID" value="G30291"/>
</dbReference>
<dbReference type="KEGG" id="crg:105340178"/>
<evidence type="ECO:0000256" key="18">
    <source>
        <dbReference type="ARBA" id="ARBA00023132"/>
    </source>
</evidence>
<dbReference type="GO" id="GO:0061733">
    <property type="term" value="F:protein-lysine-acetyltransferase activity"/>
    <property type="evidence" value="ECO:0007669"/>
    <property type="project" value="UniProtKB-EC"/>
</dbReference>
<evidence type="ECO:0000256" key="10">
    <source>
        <dbReference type="ARBA" id="ARBA00022553"/>
    </source>
</evidence>
<comment type="function">
    <text evidence="22">As a component of the TREX-2 complex, involved in the export of mRNAs to the cytoplasm through the nuclear pores. Through the acetylation of histones, affects the assembly of nucleosomes at immunoglobulin variable region genes and promotes the recruitment and positioning of transcription complex to favor DNA cytosine deaminase AICDA/AID targeting, hence promoting somatic hypermutations.</text>
</comment>
<comment type="subcellular location">
    <subcellularLocation>
        <location evidence="1">Chromosome</location>
    </subcellularLocation>
    <subcellularLocation>
        <location evidence="2">Cytoplasm</location>
    </subcellularLocation>
    <subcellularLocation>
        <location evidence="3">Nucleus</location>
        <location evidence="3">Nuclear pore complex</location>
    </subcellularLocation>
    <subcellularLocation>
        <location evidence="4">Nucleus</location>
        <location evidence="4">Nucleoplasm</location>
    </subcellularLocation>
</comment>
<feature type="region of interest" description="Disordered" evidence="26">
    <location>
        <begin position="410"/>
        <end position="449"/>
    </location>
</feature>
<evidence type="ECO:0000256" key="2">
    <source>
        <dbReference type="ARBA" id="ARBA00004496"/>
    </source>
</evidence>
<evidence type="ECO:0000313" key="29">
    <source>
        <dbReference type="Proteomes" id="UP000005408"/>
    </source>
</evidence>
<evidence type="ECO:0000256" key="7">
    <source>
        <dbReference type="ARBA" id="ARBA00022454"/>
    </source>
</evidence>
<dbReference type="PROSITE" id="PS50102">
    <property type="entry name" value="RRM"/>
    <property type="match status" value="1"/>
</dbReference>
<feature type="compositionally biased region" description="Polar residues" evidence="26">
    <location>
        <begin position="18"/>
        <end position="46"/>
    </location>
</feature>
<keyword evidence="6" id="KW-0813">Transport</keyword>
<feature type="region of interest" description="Disordered" evidence="26">
    <location>
        <begin position="643"/>
        <end position="671"/>
    </location>
</feature>
<dbReference type="RefSeq" id="XP_011444408.2">
    <property type="nucleotide sequence ID" value="XM_011446106.4"/>
</dbReference>
<feature type="coiled-coil region" evidence="25">
    <location>
        <begin position="1243"/>
        <end position="1304"/>
    </location>
</feature>
<evidence type="ECO:0000256" key="19">
    <source>
        <dbReference type="ARBA" id="ARBA00023242"/>
    </source>
</evidence>
<dbReference type="SUPFAM" id="SSF54928">
    <property type="entry name" value="RNA-binding domain, RBD"/>
    <property type="match status" value="1"/>
</dbReference>
<evidence type="ECO:0000256" key="5">
    <source>
        <dbReference type="ARBA" id="ARBA00013184"/>
    </source>
</evidence>
<dbReference type="InterPro" id="IPR031907">
    <property type="entry name" value="MCM3AP_GANP"/>
</dbReference>
<evidence type="ECO:0000256" key="24">
    <source>
        <dbReference type="PROSITE-ProRule" id="PRU00176"/>
    </source>
</evidence>
<feature type="region of interest" description="Disordered" evidence="26">
    <location>
        <begin position="683"/>
        <end position="723"/>
    </location>
</feature>
<keyword evidence="20" id="KW-0012">Acyltransferase</keyword>
<feature type="compositionally biased region" description="Polar residues" evidence="26">
    <location>
        <begin position="366"/>
        <end position="375"/>
    </location>
</feature>
<dbReference type="GO" id="GO:0005737">
    <property type="term" value="C:cytoplasm"/>
    <property type="evidence" value="ECO:0007669"/>
    <property type="project" value="UniProtKB-SubCell"/>
</dbReference>
<keyword evidence="8" id="KW-0488">Methylation</keyword>
<feature type="domain" description="RRM" evidence="27">
    <location>
        <begin position="562"/>
        <end position="635"/>
    </location>
</feature>
<feature type="region of interest" description="Disordered" evidence="26">
    <location>
        <begin position="354"/>
        <end position="375"/>
    </location>
</feature>
<evidence type="ECO:0000256" key="14">
    <source>
        <dbReference type="ARBA" id="ARBA00022927"/>
    </source>
</evidence>
<proteinExistence type="inferred from homology"/>
<feature type="compositionally biased region" description="Low complexity" evidence="26">
    <location>
        <begin position="1"/>
        <end position="17"/>
    </location>
</feature>
<dbReference type="InterPro" id="IPR034265">
    <property type="entry name" value="MCM3AP_RRM"/>
</dbReference>
<dbReference type="InterPro" id="IPR012677">
    <property type="entry name" value="Nucleotide-bd_a/b_plait_sf"/>
</dbReference>
<evidence type="ECO:0000256" key="22">
    <source>
        <dbReference type="ARBA" id="ARBA00055631"/>
    </source>
</evidence>
<dbReference type="FunFam" id="1.25.40.990:FF:000003">
    <property type="entry name" value="germinal-center associated nuclear protein isoform X2"/>
    <property type="match status" value="1"/>
</dbReference>
<dbReference type="InterPro" id="IPR000504">
    <property type="entry name" value="RRM_dom"/>
</dbReference>
<keyword evidence="12" id="KW-0509">mRNA transport</keyword>
<accession>A0A8W8LZB7</accession>
<dbReference type="InterPro" id="IPR045107">
    <property type="entry name" value="SAC3/GANP/THP3"/>
</dbReference>
<dbReference type="GO" id="GO:0003723">
    <property type="term" value="F:RNA binding"/>
    <property type="evidence" value="ECO:0007669"/>
    <property type="project" value="UniProtKB-UniRule"/>
</dbReference>
<dbReference type="PANTHER" id="PTHR12436">
    <property type="entry name" value="80 KDA MCM3-ASSOCIATED PROTEIN"/>
    <property type="match status" value="1"/>
</dbReference>
<evidence type="ECO:0000256" key="6">
    <source>
        <dbReference type="ARBA" id="ARBA00022448"/>
    </source>
</evidence>
<organism evidence="28 29">
    <name type="scientific">Magallana gigas</name>
    <name type="common">Pacific oyster</name>
    <name type="synonym">Crassostrea gigas</name>
    <dbReference type="NCBI Taxonomy" id="29159"/>
    <lineage>
        <taxon>Eukaryota</taxon>
        <taxon>Metazoa</taxon>
        <taxon>Spiralia</taxon>
        <taxon>Lophotrochozoa</taxon>
        <taxon>Mollusca</taxon>
        <taxon>Bivalvia</taxon>
        <taxon>Autobranchia</taxon>
        <taxon>Pteriomorphia</taxon>
        <taxon>Ostreida</taxon>
        <taxon>Ostreoidea</taxon>
        <taxon>Ostreidae</taxon>
        <taxon>Magallana</taxon>
    </lineage>
</organism>
<feature type="compositionally biased region" description="Low complexity" evidence="26">
    <location>
        <begin position="712"/>
        <end position="723"/>
    </location>
</feature>
<keyword evidence="19" id="KW-0539">Nucleus</keyword>
<keyword evidence="7" id="KW-0158">Chromosome</keyword>
<feature type="region of interest" description="Disordered" evidence="26">
    <location>
        <begin position="1"/>
        <end position="61"/>
    </location>
</feature>
<sequence length="2104" mass="230642">MSNPFGSSSSPFGSSFGAQTSNQSQQVFGGTSSLASPFGQSSGTTFGSPGNPSLGSGSAVFGAPTGSNAFGSVSSAFGSTDSSRSFGAGSTSSGFGMSSGGFGGSITGTGFQSGAGGFGGSSAFGTTTVNTGFGTSNAGSGSGGFGGGFSGSTPSGGFGTSGFGQGSSVLSSSGGFGTTFSMPTTAGAFGSGSVSSVSSNLPAFGKSVGFGSTTQTGGSFGTTLSTSSSGFGANGGFGPSTGGASSFGTGATFGATNKQGSKCIQMSSSGNAVNSLHSQPTPAFFGQGNVFSSSTAGSGAVSSVSASAKTAFGTSTSIGYGNSTTPGFSAFGAVTGTGNAPFGGMPLAPSGILSGGPPKERGSFGGPTQSTSSEFKSLTQADEVGQKFGAKGSTGSSSGLFGKGSQMFGKLESSSASNEGGASRMGGQTGFGQDELNQGSKDNGTGEIVGLVPPASKFILRTSASKAIQSTAGNDSCETSTTKSKKTLFHEEAYSGQRPGASQVLFGKAIAGSQNRVWKRTTDGEEARKIKRKSSDGTEEENQAKRTTTMRRHSVADDKDRVALICKNVPPRFNNSQKLRQHFSKFGEVARVFPKPERGMATIHFKTHESALEAKKKGAVIMKGEKRMELFWSSYSPAGKVQARKSSAEDATGQTAGPIKRQAQDTTRQYKWRRNEVDDELASMSGTGDLSQPQQEVKVQPSQSTDRGARHSSPVPSTSGSSVAMVTKVDQASITTLKNATARSNSDKLHILNLRDKVNRHGSKKQADLATAKAFVGSCTDMCPEKERYDREEKRRLHNYEVLQGTEGTGNPQVNHFLAVKEYSRSSADQEEPLPYELRTLPTLTLTMTYLLSKIADRGEDGKWGDWFDFLWNRTRGIRKEITQQQFCNTESTALLEKCVRFHIFCAERLCEEDMHSFDDKINNENMTKCLQTLKENYSDLEKKQEFCPNEAEMRCYMVLMNLNQGDILRETQQLRPDVRNTIYINYALQVYAALNSNNYVRFFRLVKGGSFLCACIMHRYFTQVRKKALQILIKAYRKGVQLPLEDLVRTLGFDDQNEAAQFCQFFGLTTVDNCVTLDRGAFIDPEENWCPRRSALIEQKRNTSIGEAINGGPLPVFSPPKPENSFDENGRFIGQIIVKAADLVDSPRKEPKSIRPETDHAPVSTARVVTPQPPAESKPKVTFSLEGVKEEAKLLFWEVIDGLCLEIGQEVKRDVVDPLMDLSLSVYDSVSTEVVTKFVLEIADAVKTLQEQQKAEREAQARNAAAVQITSEILKEVLNEETLNSATEEFREVQAELKRQRIERCSAEVAMAILNTSVLDMTHSLSEEFYQKDVVERLQRLADQEHCVKVKRAGRFFQMWKAQHSARVKFKRSMLDFPSSSAMMDPAQQVEALIPDGRREEIQEEGFYVTQTTKLSLESPVEYVKRLEAEEKVLTAHEIYRNLCRQKAWKPLDVGSLVGHQLLLQNKEAIKRDPSCGNIFWKLVISLPDPDLIQTQHQGQGLQQLTKWLKAKFHRGMTTSQHLSSVQNELLSLYKVPVTLNSLQVSLGVCVRLLEGNIAISDITGSLQGASALFFVLPPAISEDPEWSLWEDEKRRLEGLLRSKPISPPLPLVVICPVPANENVDENFVQRCLNIDDLVAEKLISCMSLYVIEYDEDLPEGVEVNDPEVTEKLSDRVRWLAEQFPGTPGLQTQYCRSVVEDFLQEHFYSRVLYNLKQRKLQGYLHQDPNTMISLYNAGIVHLQQVLTSPKLSDHSWPVSEFTHSRRHDLPPLYWNTDQHLTMVSDLLADLQLPSFTYSQEEKDDWSTVCQDVWAYVQRIVDGFSPSNSVDFASKIRVLLHRTRRDFEDTCDLCTGVSRCDPTYINMPWTDLIMACVEFKITEADFMDPNSETGMDELVLAYDKEALLAFDPPSEWRYLENDQDREETVSLETTFQRAAARKCSQKESLSNSRQKNAVVRTKEKLASLDPLPKAVHDATRTSTLLSTTIEEEKLKSKQFEKYLESLVNGSDLNKTNIPDISHIPTWSVYEYEQEESKISQNTIQESFYKTEASVWNYGPYNLDKTLGQPRVSEQFVQLEENLKSERRASDVFELQLQRWMQTGV</sequence>
<evidence type="ECO:0000256" key="11">
    <source>
        <dbReference type="ARBA" id="ARBA00022679"/>
    </source>
</evidence>
<dbReference type="InterPro" id="IPR005062">
    <property type="entry name" value="SAC3/GANP/THP3_conserved"/>
</dbReference>
<evidence type="ECO:0000256" key="26">
    <source>
        <dbReference type="SAM" id="MobiDB-lite"/>
    </source>
</evidence>
<keyword evidence="9" id="KW-0963">Cytoplasm</keyword>
<dbReference type="GO" id="GO:0002376">
    <property type="term" value="P:immune system process"/>
    <property type="evidence" value="ECO:0007669"/>
    <property type="project" value="UniProtKB-KW"/>
</dbReference>
<dbReference type="GO" id="GO:0005694">
    <property type="term" value="C:chromosome"/>
    <property type="evidence" value="ECO:0007669"/>
    <property type="project" value="UniProtKB-SubCell"/>
</dbReference>
<dbReference type="Pfam" id="PF16769">
    <property type="entry name" value="MCM3AP_GANP"/>
    <property type="match status" value="1"/>
</dbReference>
<name>A0A8W8LZB7_MAGGI</name>
<dbReference type="Proteomes" id="UP000005408">
    <property type="component" value="Unassembled WGS sequence"/>
</dbReference>
<keyword evidence="18" id="KW-0906">Nuclear pore complex</keyword>
<dbReference type="GO" id="GO:0070390">
    <property type="term" value="C:transcription export complex 2"/>
    <property type="evidence" value="ECO:0007669"/>
    <property type="project" value="TreeGrafter"/>
</dbReference>
<keyword evidence="24" id="KW-0694">RNA-binding</keyword>
<feature type="region of interest" description="Disordered" evidence="26">
    <location>
        <begin position="1149"/>
        <end position="1180"/>
    </location>
</feature>
<evidence type="ECO:0000256" key="16">
    <source>
        <dbReference type="ARBA" id="ARBA00023010"/>
    </source>
</evidence>
<dbReference type="SMART" id="SM00360">
    <property type="entry name" value="RRM"/>
    <property type="match status" value="1"/>
</dbReference>
<evidence type="ECO:0000256" key="12">
    <source>
        <dbReference type="ARBA" id="ARBA00022816"/>
    </source>
</evidence>
<evidence type="ECO:0000256" key="8">
    <source>
        <dbReference type="ARBA" id="ARBA00022481"/>
    </source>
</evidence>
<keyword evidence="29" id="KW-1185">Reference proteome</keyword>
<evidence type="ECO:0000256" key="17">
    <source>
        <dbReference type="ARBA" id="ARBA00023054"/>
    </source>
</evidence>
<dbReference type="GO" id="GO:0005643">
    <property type="term" value="C:nuclear pore"/>
    <property type="evidence" value="ECO:0007669"/>
    <property type="project" value="UniProtKB-SubCell"/>
</dbReference>
<evidence type="ECO:0000256" key="13">
    <source>
        <dbReference type="ARBA" id="ARBA00022859"/>
    </source>
</evidence>